<feature type="compositionally biased region" description="Polar residues" evidence="1">
    <location>
        <begin position="290"/>
        <end position="306"/>
    </location>
</feature>
<name>A0A2T2N4P2_CORCC</name>
<feature type="compositionally biased region" description="Polar residues" evidence="1">
    <location>
        <begin position="38"/>
        <end position="70"/>
    </location>
</feature>
<dbReference type="EMBL" id="KZ678149">
    <property type="protein sequence ID" value="PSN60360.1"/>
    <property type="molecule type" value="Genomic_DNA"/>
</dbReference>
<sequence>MRPSIGLLGLLLLAAPAVLAQDDLPDLSTVGQPDGEASPTSEAPQSTAAESSAQPTNTDEPQTTEAPQTTASVESFVVTNAPPASSVATRSESDGATSLEVFHLTGLPSIAGVGIPDQKVPNTAGAPYMQKSNLPDGTVFICVGAILAALGAAVLAWRGMVAWSLHRSVKRAAMAQNLADLKAMSTVPGKKRGMYNVVGANSNMSLDRLSAAPTGTSRPSKPFASNNNTGTPPKSTSSLFFSPTAGGATGLRDSMVNRSSTYLPAGYYAAGSAQPAAGSPVTHVGGHGNHLSTHSLATPGNRFSTRSGISPPTSPSLPPSRGYDRAPPSRDGMSMYNRNSVAGTPANARGVYGGEHGNPSQLSLNVPGGTTVPGGRAPSAYLEDLFENHGNGPRERF</sequence>
<keyword evidence="2" id="KW-0812">Transmembrane</keyword>
<keyword evidence="2" id="KW-0472">Membrane</keyword>
<dbReference type="OrthoDB" id="4065319at2759"/>
<feature type="signal peptide" evidence="3">
    <location>
        <begin position="1"/>
        <end position="20"/>
    </location>
</feature>
<dbReference type="InterPro" id="IPR051009">
    <property type="entry name" value="PRM"/>
</dbReference>
<gene>
    <name evidence="4" type="ORF">BS50DRAFT_593801</name>
</gene>
<dbReference type="AlphaFoldDB" id="A0A2T2N4P2"/>
<dbReference type="GO" id="GO:0000324">
    <property type="term" value="C:fungal-type vacuole"/>
    <property type="evidence" value="ECO:0007669"/>
    <property type="project" value="TreeGrafter"/>
</dbReference>
<keyword evidence="5" id="KW-1185">Reference proteome</keyword>
<feature type="region of interest" description="Disordered" evidence="1">
    <location>
        <begin position="25"/>
        <end position="70"/>
    </location>
</feature>
<keyword evidence="3" id="KW-0732">Signal</keyword>
<evidence type="ECO:0000313" key="5">
    <source>
        <dbReference type="Proteomes" id="UP000240883"/>
    </source>
</evidence>
<evidence type="ECO:0000256" key="2">
    <source>
        <dbReference type="SAM" id="Phobius"/>
    </source>
</evidence>
<accession>A0A2T2N4P2</accession>
<organism evidence="4 5">
    <name type="scientific">Corynespora cassiicola Philippines</name>
    <dbReference type="NCBI Taxonomy" id="1448308"/>
    <lineage>
        <taxon>Eukaryota</taxon>
        <taxon>Fungi</taxon>
        <taxon>Dikarya</taxon>
        <taxon>Ascomycota</taxon>
        <taxon>Pezizomycotina</taxon>
        <taxon>Dothideomycetes</taxon>
        <taxon>Pleosporomycetidae</taxon>
        <taxon>Pleosporales</taxon>
        <taxon>Corynesporascaceae</taxon>
        <taxon>Corynespora</taxon>
    </lineage>
</organism>
<feature type="chain" id="PRO_5015516978" description="CSI2 protein" evidence="3">
    <location>
        <begin position="21"/>
        <end position="397"/>
    </location>
</feature>
<evidence type="ECO:0008006" key="6">
    <source>
        <dbReference type="Google" id="ProtNLM"/>
    </source>
</evidence>
<keyword evidence="2" id="KW-1133">Transmembrane helix</keyword>
<feature type="region of interest" description="Disordered" evidence="1">
    <location>
        <begin position="207"/>
        <end position="240"/>
    </location>
</feature>
<dbReference type="Proteomes" id="UP000240883">
    <property type="component" value="Unassembled WGS sequence"/>
</dbReference>
<feature type="transmembrane region" description="Helical" evidence="2">
    <location>
        <begin position="137"/>
        <end position="157"/>
    </location>
</feature>
<dbReference type="PANTHER" id="PTHR36089">
    <property type="entry name" value="CHITIN SYNTHASE 3 COMPLEX PROTEIN CSI2-RELATED"/>
    <property type="match status" value="1"/>
</dbReference>
<evidence type="ECO:0000313" key="4">
    <source>
        <dbReference type="EMBL" id="PSN60360.1"/>
    </source>
</evidence>
<feature type="compositionally biased region" description="Polar residues" evidence="1">
    <location>
        <begin position="213"/>
        <end position="240"/>
    </location>
</feature>
<evidence type="ECO:0000256" key="3">
    <source>
        <dbReference type="SAM" id="SignalP"/>
    </source>
</evidence>
<feature type="region of interest" description="Disordered" evidence="1">
    <location>
        <begin position="273"/>
        <end position="378"/>
    </location>
</feature>
<evidence type="ECO:0000256" key="1">
    <source>
        <dbReference type="SAM" id="MobiDB-lite"/>
    </source>
</evidence>
<dbReference type="PANTHER" id="PTHR36089:SF1">
    <property type="entry name" value="CHITIN SYNTHASE 3 COMPLEX PROTEIN CSI2-RELATED"/>
    <property type="match status" value="1"/>
</dbReference>
<proteinExistence type="predicted"/>
<reference evidence="4 5" key="1">
    <citation type="journal article" date="2018" name="Front. Microbiol.">
        <title>Genome-Wide Analysis of Corynespora cassiicola Leaf Fall Disease Putative Effectors.</title>
        <authorList>
            <person name="Lopez D."/>
            <person name="Ribeiro S."/>
            <person name="Label P."/>
            <person name="Fumanal B."/>
            <person name="Venisse J.S."/>
            <person name="Kohler A."/>
            <person name="de Oliveira R.R."/>
            <person name="Labutti K."/>
            <person name="Lipzen A."/>
            <person name="Lail K."/>
            <person name="Bauer D."/>
            <person name="Ohm R.A."/>
            <person name="Barry K.W."/>
            <person name="Spatafora J."/>
            <person name="Grigoriev I.V."/>
            <person name="Martin F.M."/>
            <person name="Pujade-Renaud V."/>
        </authorList>
    </citation>
    <scope>NUCLEOTIDE SEQUENCE [LARGE SCALE GENOMIC DNA]</scope>
    <source>
        <strain evidence="4 5">Philippines</strain>
    </source>
</reference>
<protein>
    <recommendedName>
        <fullName evidence="6">CSI2 protein</fullName>
    </recommendedName>
</protein>